<reference evidence="4" key="1">
    <citation type="journal article" date="2021" name="New Phytol.">
        <title>Evolutionary innovations through gain and loss of genes in the ectomycorrhizal Boletales.</title>
        <authorList>
            <person name="Wu G."/>
            <person name="Miyauchi S."/>
            <person name="Morin E."/>
            <person name="Kuo A."/>
            <person name="Drula E."/>
            <person name="Varga T."/>
            <person name="Kohler A."/>
            <person name="Feng B."/>
            <person name="Cao Y."/>
            <person name="Lipzen A."/>
            <person name="Daum C."/>
            <person name="Hundley H."/>
            <person name="Pangilinan J."/>
            <person name="Johnson J."/>
            <person name="Barry K."/>
            <person name="LaButti K."/>
            <person name="Ng V."/>
            <person name="Ahrendt S."/>
            <person name="Min B."/>
            <person name="Choi I.G."/>
            <person name="Park H."/>
            <person name="Plett J.M."/>
            <person name="Magnuson J."/>
            <person name="Spatafora J.W."/>
            <person name="Nagy L.G."/>
            <person name="Henrissat B."/>
            <person name="Grigoriev I.V."/>
            <person name="Yang Z.L."/>
            <person name="Xu J."/>
            <person name="Martin F.M."/>
        </authorList>
    </citation>
    <scope>NUCLEOTIDE SEQUENCE</scope>
    <source>
        <strain evidence="4">KKN 215</strain>
    </source>
</reference>
<dbReference type="InterPro" id="IPR038763">
    <property type="entry name" value="DHH_sf"/>
</dbReference>
<comment type="caution">
    <text evidence="4">The sequence shown here is derived from an EMBL/GenBank/DDBJ whole genome shotgun (WGS) entry which is preliminary data.</text>
</comment>
<dbReference type="InterPro" id="IPR051673">
    <property type="entry name" value="SSDNA_exonuclease_RecJ"/>
</dbReference>
<evidence type="ECO:0000313" key="5">
    <source>
        <dbReference type="Proteomes" id="UP000813824"/>
    </source>
</evidence>
<evidence type="ECO:0000256" key="2">
    <source>
        <dbReference type="SAM" id="Phobius"/>
    </source>
</evidence>
<dbReference type="EMBL" id="JAEVFJ010000018">
    <property type="protein sequence ID" value="KAH8099884.1"/>
    <property type="molecule type" value="Genomic_DNA"/>
</dbReference>
<sequence>MKSPNKRARSPSPADHPAIWPASDHHLQAARAFLKQSATANQPVLLLPDKDADGLCASLIIYRTLLLLGLSPSLISVHFVAKGSNVHALAERRRMEAYEPKWVIVVDQGSREGGPLVNGKDVKTLVVDHHWSDAFPSGALALSAARYPPVATSSTLAYILCRPLHEDVRLQTDYLCAIGTMGDLGSAFKWEDPWPVEDMKACFKKYTKKCLSDAVRLVNAPRRTATYDVSSAWEALLRTDTPRAITDTPTSSTPACIRRLYAAQAEVKAETDKWSHAPPKFSGDGRVALIRITSGAQIHPLIATRWAQTLKSSKLEIVMCANDGYVPSSPSTTTNFSCRVARCAASRSTMSVPVDIISTLKEYASRVPGLREAMGEDFARGHKEASGGIVRTEEFERLWGVMLESEGEGDGGGGRGSPKKKQKRDVSAQKNTLEGWVVRDPT</sequence>
<gene>
    <name evidence="4" type="ORF">BXZ70DRAFT_1000713</name>
</gene>
<dbReference type="PANTHER" id="PTHR30255:SF2">
    <property type="entry name" value="SINGLE-STRANDED-DNA-SPECIFIC EXONUCLEASE RECJ"/>
    <property type="match status" value="1"/>
</dbReference>
<dbReference type="InterPro" id="IPR001667">
    <property type="entry name" value="DDH_dom"/>
</dbReference>
<dbReference type="PANTHER" id="PTHR30255">
    <property type="entry name" value="SINGLE-STRANDED-DNA-SPECIFIC EXONUCLEASE RECJ"/>
    <property type="match status" value="1"/>
</dbReference>
<proteinExistence type="predicted"/>
<feature type="region of interest" description="Disordered" evidence="1">
    <location>
        <begin position="403"/>
        <end position="442"/>
    </location>
</feature>
<keyword evidence="5" id="KW-1185">Reference proteome</keyword>
<protein>
    <submittedName>
        <fullName evidence="4">DHH phosphoesterase</fullName>
    </submittedName>
</protein>
<dbReference type="Gene3D" id="3.90.1640.30">
    <property type="match status" value="1"/>
</dbReference>
<accession>A0A8K0UN94</accession>
<feature type="transmembrane region" description="Helical" evidence="2">
    <location>
        <begin position="60"/>
        <end position="81"/>
    </location>
</feature>
<feature type="domain" description="DDH" evidence="3">
    <location>
        <begin position="44"/>
        <end position="164"/>
    </location>
</feature>
<dbReference type="GO" id="GO:0004527">
    <property type="term" value="F:exonuclease activity"/>
    <property type="evidence" value="ECO:0007669"/>
    <property type="project" value="UniProtKB-KW"/>
</dbReference>
<dbReference type="AlphaFoldDB" id="A0A8K0UN94"/>
<keyword evidence="2" id="KW-0472">Membrane</keyword>
<keyword evidence="2" id="KW-0812">Transmembrane</keyword>
<organism evidence="4 5">
    <name type="scientific">Cristinia sonorae</name>
    <dbReference type="NCBI Taxonomy" id="1940300"/>
    <lineage>
        <taxon>Eukaryota</taxon>
        <taxon>Fungi</taxon>
        <taxon>Dikarya</taxon>
        <taxon>Basidiomycota</taxon>
        <taxon>Agaricomycotina</taxon>
        <taxon>Agaricomycetes</taxon>
        <taxon>Agaricomycetidae</taxon>
        <taxon>Agaricales</taxon>
        <taxon>Pleurotineae</taxon>
        <taxon>Stephanosporaceae</taxon>
        <taxon>Cristinia</taxon>
    </lineage>
</organism>
<evidence type="ECO:0000256" key="1">
    <source>
        <dbReference type="SAM" id="MobiDB-lite"/>
    </source>
</evidence>
<evidence type="ECO:0000313" key="4">
    <source>
        <dbReference type="EMBL" id="KAH8099884.1"/>
    </source>
</evidence>
<dbReference type="Proteomes" id="UP000813824">
    <property type="component" value="Unassembled WGS sequence"/>
</dbReference>
<name>A0A8K0UN94_9AGAR</name>
<evidence type="ECO:0000259" key="3">
    <source>
        <dbReference type="Pfam" id="PF01368"/>
    </source>
</evidence>
<dbReference type="Pfam" id="PF01368">
    <property type="entry name" value="DHH"/>
    <property type="match status" value="1"/>
</dbReference>
<keyword evidence="2" id="KW-1133">Transmembrane helix</keyword>
<dbReference type="SUPFAM" id="SSF64182">
    <property type="entry name" value="DHH phosphoesterases"/>
    <property type="match status" value="1"/>
</dbReference>
<dbReference type="OrthoDB" id="284473at2759"/>